<evidence type="ECO:0000313" key="3">
    <source>
        <dbReference type="EMBL" id="ATS89228.1"/>
    </source>
</evidence>
<dbReference type="Pfam" id="PF13356">
    <property type="entry name" value="Arm-DNA-bind_3"/>
    <property type="match status" value="1"/>
</dbReference>
<evidence type="ECO:0000259" key="2">
    <source>
        <dbReference type="Pfam" id="PF13356"/>
    </source>
</evidence>
<organism evidence="3">
    <name type="scientific">Xanthomonas citri pv. phaseoli var. fuscans</name>
    <dbReference type="NCBI Taxonomy" id="473423"/>
    <lineage>
        <taxon>Bacteria</taxon>
        <taxon>Pseudomonadati</taxon>
        <taxon>Pseudomonadota</taxon>
        <taxon>Gammaproteobacteria</taxon>
        <taxon>Lysobacterales</taxon>
        <taxon>Lysobacteraceae</taxon>
        <taxon>Xanthomonas</taxon>
    </lineage>
</organism>
<evidence type="ECO:0000256" key="1">
    <source>
        <dbReference type="SAM" id="MobiDB-lite"/>
    </source>
</evidence>
<name>A0A808FHF7_XANCI</name>
<dbReference type="AlphaFoldDB" id="A0A808FHF7"/>
<sequence>MVRVNTAPCGVKLCPCRGPATHGAGVKSKINRSLVERAPKPEPDRSGLYADTEMRGFYLIATPTKRSFYVQSPVNGRQVRTKLGDHPAMDAKQARQFARQTLVGMRGGANPNEEWRRARAGLPERGARLHLAAEPLSPRTKED</sequence>
<proteinExistence type="predicted"/>
<accession>A0A808FHF7</accession>
<protein>
    <submittedName>
        <fullName evidence="3">Integrase</fullName>
    </submittedName>
</protein>
<dbReference type="InterPro" id="IPR038488">
    <property type="entry name" value="Integrase_DNA-bd_sf"/>
</dbReference>
<reference evidence="3" key="1">
    <citation type="journal article" date="2017" name="BMC Genomics">
        <title>Xanthomonas adaptation to common bean is associated with horizontal transfers of genes encoding TAL effectors.</title>
        <authorList>
            <person name="Ruh M."/>
            <person name="Briand M."/>
            <person name="Bonneau S."/>
            <person name="Jacques M.A."/>
            <person name="Chen N.W.G."/>
        </authorList>
    </citation>
    <scope>NUCLEOTIDE SEQUENCE [LARGE SCALE GENOMIC DNA]</scope>
    <source>
        <strain evidence="3">CFBP6167</strain>
    </source>
</reference>
<dbReference type="EMBL" id="CP021018">
    <property type="protein sequence ID" value="ATS89228.1"/>
    <property type="molecule type" value="Genomic_DNA"/>
</dbReference>
<gene>
    <name evidence="3" type="ORF">XcfCFBP6167P_13815</name>
</gene>
<dbReference type="InterPro" id="IPR025166">
    <property type="entry name" value="Integrase_DNA_bind_dom"/>
</dbReference>
<feature type="domain" description="Integrase DNA-binding" evidence="2">
    <location>
        <begin position="39"/>
        <end position="117"/>
    </location>
</feature>
<feature type="region of interest" description="Disordered" evidence="1">
    <location>
        <begin position="118"/>
        <end position="143"/>
    </location>
</feature>
<dbReference type="Gene3D" id="3.30.160.390">
    <property type="entry name" value="Integrase, DNA-binding domain"/>
    <property type="match status" value="1"/>
</dbReference>